<dbReference type="AlphaFoldDB" id="A0ABD3BW71"/>
<dbReference type="EMBL" id="JAVIJP010000063">
    <property type="protein sequence ID" value="KAL3621770.1"/>
    <property type="molecule type" value="Genomic_DNA"/>
</dbReference>
<accession>A0ABD3BW71</accession>
<comment type="caution">
    <text evidence="1">The sequence shown here is derived from an EMBL/GenBank/DDBJ whole genome shotgun (WGS) entry which is preliminary data.</text>
</comment>
<evidence type="ECO:0000313" key="2">
    <source>
        <dbReference type="Proteomes" id="UP001632038"/>
    </source>
</evidence>
<name>A0ABD3BW71_9LAMI</name>
<sequence length="61" mass="7485">MYYCRLRRRPIQCKFSKDRRMPPIHDSKTDDTEDLYMAFFGQENKAKVEELKTLNTSCEYW</sequence>
<proteinExistence type="predicted"/>
<dbReference type="Proteomes" id="UP001632038">
    <property type="component" value="Unassembled WGS sequence"/>
</dbReference>
<protein>
    <submittedName>
        <fullName evidence="1">Uncharacterized protein</fullName>
    </submittedName>
</protein>
<evidence type="ECO:0000313" key="1">
    <source>
        <dbReference type="EMBL" id="KAL3621770.1"/>
    </source>
</evidence>
<reference evidence="2" key="1">
    <citation type="journal article" date="2024" name="IScience">
        <title>Strigolactones Initiate the Formation of Haustorium-like Structures in Castilleja.</title>
        <authorList>
            <person name="Buerger M."/>
            <person name="Peterson D."/>
            <person name="Chory J."/>
        </authorList>
    </citation>
    <scope>NUCLEOTIDE SEQUENCE [LARGE SCALE GENOMIC DNA]</scope>
</reference>
<organism evidence="1 2">
    <name type="scientific">Castilleja foliolosa</name>
    <dbReference type="NCBI Taxonomy" id="1961234"/>
    <lineage>
        <taxon>Eukaryota</taxon>
        <taxon>Viridiplantae</taxon>
        <taxon>Streptophyta</taxon>
        <taxon>Embryophyta</taxon>
        <taxon>Tracheophyta</taxon>
        <taxon>Spermatophyta</taxon>
        <taxon>Magnoliopsida</taxon>
        <taxon>eudicotyledons</taxon>
        <taxon>Gunneridae</taxon>
        <taxon>Pentapetalae</taxon>
        <taxon>asterids</taxon>
        <taxon>lamiids</taxon>
        <taxon>Lamiales</taxon>
        <taxon>Orobanchaceae</taxon>
        <taxon>Pedicularideae</taxon>
        <taxon>Castillejinae</taxon>
        <taxon>Castilleja</taxon>
    </lineage>
</organism>
<gene>
    <name evidence="1" type="ORF">CASFOL_034430</name>
</gene>
<keyword evidence="2" id="KW-1185">Reference proteome</keyword>